<evidence type="ECO:0000313" key="3">
    <source>
        <dbReference type="Proteomes" id="UP000187506"/>
    </source>
</evidence>
<dbReference type="KEGG" id="lvn:BWR22_04205"/>
<keyword evidence="3" id="KW-1185">Reference proteome</keyword>
<evidence type="ECO:0000259" key="1">
    <source>
        <dbReference type="Pfam" id="PF03544"/>
    </source>
</evidence>
<dbReference type="SUPFAM" id="SSF74653">
    <property type="entry name" value="TolA/TonB C-terminal domain"/>
    <property type="match status" value="1"/>
</dbReference>
<gene>
    <name evidence="2" type="ORF">BWR22_04205</name>
</gene>
<sequence length="284" mass="32568">MKKKILIFIAIIIALSLSAFVVTKKEFKNKKQNVKAIAIKSNNKLDSNFTYKEPIGPVLKNDTIKTEPEVFEDFIYDVGSRFKPMKKSAIKKATSLNHFFTEEELSSISSIKFVEIIVIENERQTQKREIGYTKSFTDAQLKLIKSFDYSSHFNIRIEYLQKNYIGQLEHKFNSPHITIVPEKQAEYIKGKEALKTYLRENSKAVREEANVDPMKLQPAKIYFTVSKDGKISDVKLDRSSNYPLVDKTMIALIKNLPGKWNPAENEKGEKISQEQVVSFGLIGC</sequence>
<dbReference type="InterPro" id="IPR037682">
    <property type="entry name" value="TonB_C"/>
</dbReference>
<dbReference type="RefSeq" id="WP_076732179.1">
    <property type="nucleotide sequence ID" value="NZ_CP019352.1"/>
</dbReference>
<proteinExistence type="predicted"/>
<name>A0AAC9LJ28_9FLAO</name>
<reference evidence="2 3" key="1">
    <citation type="submission" date="2017-01" db="EMBL/GenBank/DDBJ databases">
        <title>Complete genome of Lacinutrix venerupis DOK2-8 isolated from seawater in Dokdo.</title>
        <authorList>
            <person name="Chi W.-J."/>
            <person name="Kim J.H."/>
        </authorList>
    </citation>
    <scope>NUCLEOTIDE SEQUENCE [LARGE SCALE GENOMIC DNA]</scope>
    <source>
        <strain evidence="2 3">DOK2-8</strain>
    </source>
</reference>
<evidence type="ECO:0000313" key="2">
    <source>
        <dbReference type="EMBL" id="APX99550.1"/>
    </source>
</evidence>
<dbReference type="GO" id="GO:0055085">
    <property type="term" value="P:transmembrane transport"/>
    <property type="evidence" value="ECO:0007669"/>
    <property type="project" value="InterPro"/>
</dbReference>
<dbReference type="Gene3D" id="3.30.1150.10">
    <property type="match status" value="1"/>
</dbReference>
<protein>
    <recommendedName>
        <fullName evidence="1">TonB C-terminal domain-containing protein</fullName>
    </recommendedName>
</protein>
<dbReference type="AlphaFoldDB" id="A0AAC9LJ28"/>
<feature type="domain" description="TonB C-terminal" evidence="1">
    <location>
        <begin position="220"/>
        <end position="278"/>
    </location>
</feature>
<organism evidence="2 3">
    <name type="scientific">Lacinutrix venerupis</name>
    <dbReference type="NCBI Taxonomy" id="1486034"/>
    <lineage>
        <taxon>Bacteria</taxon>
        <taxon>Pseudomonadati</taxon>
        <taxon>Bacteroidota</taxon>
        <taxon>Flavobacteriia</taxon>
        <taxon>Flavobacteriales</taxon>
        <taxon>Flavobacteriaceae</taxon>
        <taxon>Lacinutrix</taxon>
    </lineage>
</organism>
<dbReference type="Proteomes" id="UP000187506">
    <property type="component" value="Chromosome"/>
</dbReference>
<accession>A0AAC9LJ28</accession>
<dbReference type="Pfam" id="PF03544">
    <property type="entry name" value="TonB_C"/>
    <property type="match status" value="1"/>
</dbReference>
<dbReference type="EMBL" id="CP019352">
    <property type="protein sequence ID" value="APX99550.1"/>
    <property type="molecule type" value="Genomic_DNA"/>
</dbReference>